<dbReference type="VEuPathDB" id="ToxoDB:TGDOM2_233090A"/>
<name>A0A086KWN4_TOXGO</name>
<evidence type="ECO:0000256" key="1">
    <source>
        <dbReference type="SAM" id="MobiDB-lite"/>
    </source>
</evidence>
<dbReference type="EMBL" id="AHZU02000076">
    <property type="protein sequence ID" value="KFG48802.1"/>
    <property type="molecule type" value="Genomic_DNA"/>
</dbReference>
<dbReference type="Proteomes" id="UP000028837">
    <property type="component" value="Unassembled WGS sequence"/>
</dbReference>
<feature type="compositionally biased region" description="Basic and acidic residues" evidence="1">
    <location>
        <begin position="20"/>
        <end position="102"/>
    </location>
</feature>
<evidence type="ECO:0000313" key="3">
    <source>
        <dbReference type="EMBL" id="KFG48802.1"/>
    </source>
</evidence>
<sequence length="240" mass="27992">MVQKRSESTKTSIRLSRPRKTQEAANKKKERYMEKAANKKKERYMEKAANKKKERYMEKAANKKKERYMEKAANKKKERYMEKAANKKKERYMEKERSRFAGERGTPVRKINSTQAQQHPEIRVFEADCAEFALSCPKFLKPLAQPAHISEFAGQTVGVDAMSWLHRGAIACAVELIKQEESDKFLRFVIHMIMLFKYHRVEPLLGETQVALHPRCSSSLAIFSRSHRLPPMLLSTRKDV</sequence>
<dbReference type="InterPro" id="IPR006085">
    <property type="entry name" value="XPG_DNA_repair_N"/>
</dbReference>
<reference evidence="3 4" key="1">
    <citation type="submission" date="2014-02" db="EMBL/GenBank/DDBJ databases">
        <authorList>
            <person name="Sibley D."/>
            <person name="Venepally P."/>
            <person name="Karamycheva S."/>
            <person name="Hadjithomas M."/>
            <person name="Khan A."/>
            <person name="Brunk B."/>
            <person name="Roos D."/>
            <person name="Caler E."/>
            <person name="Lorenzi H."/>
        </authorList>
    </citation>
    <scope>NUCLEOTIDE SEQUENCE [LARGE SCALE GENOMIC DNA]</scope>
    <source>
        <strain evidence="3 4">GAB2-2007-GAL-DOM2</strain>
    </source>
</reference>
<protein>
    <submittedName>
        <fullName evidence="3">XPG N-terminal domain-containing protein</fullName>
    </submittedName>
</protein>
<dbReference type="Pfam" id="PF00752">
    <property type="entry name" value="XPG_N"/>
    <property type="match status" value="1"/>
</dbReference>
<dbReference type="Gene3D" id="3.40.50.1010">
    <property type="entry name" value="5'-nuclease"/>
    <property type="match status" value="1"/>
</dbReference>
<evidence type="ECO:0000313" key="4">
    <source>
        <dbReference type="Proteomes" id="UP000028837"/>
    </source>
</evidence>
<dbReference type="AlphaFoldDB" id="A0A086KWN4"/>
<accession>A0A086KWN4</accession>
<dbReference type="SMART" id="SM00485">
    <property type="entry name" value="XPGN"/>
    <property type="match status" value="1"/>
</dbReference>
<feature type="region of interest" description="Disordered" evidence="1">
    <location>
        <begin position="1"/>
        <end position="104"/>
    </location>
</feature>
<evidence type="ECO:0000259" key="2">
    <source>
        <dbReference type="SMART" id="SM00485"/>
    </source>
</evidence>
<organism evidence="3 4">
    <name type="scientific">Toxoplasma gondii GAB2-2007-GAL-DOM2</name>
    <dbReference type="NCBI Taxonomy" id="1130820"/>
    <lineage>
        <taxon>Eukaryota</taxon>
        <taxon>Sar</taxon>
        <taxon>Alveolata</taxon>
        <taxon>Apicomplexa</taxon>
        <taxon>Conoidasida</taxon>
        <taxon>Coccidia</taxon>
        <taxon>Eucoccidiorida</taxon>
        <taxon>Eimeriorina</taxon>
        <taxon>Sarcocystidae</taxon>
        <taxon>Toxoplasma</taxon>
    </lineage>
</organism>
<comment type="caution">
    <text evidence="3">The sequence shown here is derived from an EMBL/GenBank/DDBJ whole genome shotgun (WGS) entry which is preliminary data.</text>
</comment>
<dbReference type="InterPro" id="IPR029060">
    <property type="entry name" value="PIN-like_dom_sf"/>
</dbReference>
<gene>
    <name evidence="3" type="ORF">TGDOM2_233090A</name>
</gene>
<dbReference type="GO" id="GO:0004518">
    <property type="term" value="F:nuclease activity"/>
    <property type="evidence" value="ECO:0007669"/>
    <property type="project" value="InterPro"/>
</dbReference>
<feature type="domain" description="XPG N-terminal" evidence="2">
    <location>
        <begin position="138"/>
        <end position="222"/>
    </location>
</feature>
<proteinExistence type="predicted"/>
<dbReference type="SUPFAM" id="SSF88723">
    <property type="entry name" value="PIN domain-like"/>
    <property type="match status" value="1"/>
</dbReference>